<protein>
    <submittedName>
        <fullName evidence="4">PPE family protein</fullName>
    </submittedName>
</protein>
<sequence length="461" mass="46215">MDFGMYPPEINSGRMYAGPGAAPLSVAAQAWAQLADALYTTASAYESVVTGLTNGAWLGPASVSMTAAATPYVEWLSSTAARVEETAAQATAAVAAYEAAFAATVPPPVIAANRSLLAALAATNFFGQNTPAIAATEAQYAEMWAQDATAMYTYAGSSAAATVLTPLTSPRRNTTLGGQAGQATAVSQAAGAPAGDAQGIASGVAQVSSVAPQALPSLPIAAPAATTPIPLNTLSDLLTVFVTGPSSLVTLGVLTPLDILSGPIDLPFALAGTLVGFHTDDIVSGWNGEEVWPGTGPAPVRDFPATLTNLTPGAVPTVTGGLAQAKAVGALSVPQAWTTSAPEVRPVALASPMTGFDSAAAAPMEVGSSAAFGDVGSAAMTGRAMAGPPSGRGGSSRVAGQRVVARFGSAAPDGEAEHAHVTPRIVVTGVAAKIREITKLRDAGRLTVEEYEKLRKQLLGH</sequence>
<gene>
    <name evidence="4" type="ORF">BN000_03536</name>
</gene>
<dbReference type="EMBL" id="CTEC01000002">
    <property type="protein sequence ID" value="CQD16653.1"/>
    <property type="molecule type" value="Genomic_DNA"/>
</dbReference>
<organism evidence="4 5">
    <name type="scientific">Mycobacterium europaeum</name>
    <dbReference type="NCBI Taxonomy" id="761804"/>
    <lineage>
        <taxon>Bacteria</taxon>
        <taxon>Bacillati</taxon>
        <taxon>Actinomycetota</taxon>
        <taxon>Actinomycetes</taxon>
        <taxon>Mycobacteriales</taxon>
        <taxon>Mycobacteriaceae</taxon>
        <taxon>Mycobacterium</taxon>
        <taxon>Mycobacterium simiae complex</taxon>
    </lineage>
</organism>
<dbReference type="Gene3D" id="1.20.1260.20">
    <property type="entry name" value="PPE superfamily"/>
    <property type="match status" value="1"/>
</dbReference>
<evidence type="ECO:0000313" key="4">
    <source>
        <dbReference type="EMBL" id="CQD16653.1"/>
    </source>
</evidence>
<dbReference type="Pfam" id="PF12484">
    <property type="entry name" value="PPE-SVP"/>
    <property type="match status" value="1"/>
</dbReference>
<feature type="domain" description="PPE family C-terminal" evidence="3">
    <location>
        <begin position="320"/>
        <end position="395"/>
    </location>
</feature>
<reference evidence="5" key="1">
    <citation type="submission" date="2015-03" db="EMBL/GenBank/DDBJ databases">
        <authorList>
            <person name="Urmite Genomes"/>
        </authorList>
    </citation>
    <scope>NUCLEOTIDE SEQUENCE [LARGE SCALE GENOMIC DNA]</scope>
    <source>
        <strain evidence="5">CSUR P1344</strain>
    </source>
</reference>
<dbReference type="PANTHER" id="PTHR46766">
    <property type="entry name" value="GLUTAMINE-RICH PROTEIN 2"/>
    <property type="match status" value="1"/>
</dbReference>
<evidence type="ECO:0000259" key="2">
    <source>
        <dbReference type="Pfam" id="PF00823"/>
    </source>
</evidence>
<dbReference type="PANTHER" id="PTHR46766:SF1">
    <property type="entry name" value="GLUTAMINE-RICH PROTEIN 2"/>
    <property type="match status" value="1"/>
</dbReference>
<dbReference type="InterPro" id="IPR000030">
    <property type="entry name" value="PPE_dom"/>
</dbReference>
<evidence type="ECO:0000259" key="3">
    <source>
        <dbReference type="Pfam" id="PF12484"/>
    </source>
</evidence>
<feature type="domain" description="PPE" evidence="2">
    <location>
        <begin position="2"/>
        <end position="164"/>
    </location>
</feature>
<accession>A0A0U1DHZ1</accession>
<dbReference type="AlphaFoldDB" id="A0A0U1DHZ1"/>
<evidence type="ECO:0000313" key="5">
    <source>
        <dbReference type="Proteomes" id="UP000199601"/>
    </source>
</evidence>
<dbReference type="InterPro" id="IPR022171">
    <property type="entry name" value="PPE_C"/>
</dbReference>
<dbReference type="Pfam" id="PF00823">
    <property type="entry name" value="PPE"/>
    <property type="match status" value="1"/>
</dbReference>
<dbReference type="RefSeq" id="WP_090422088.1">
    <property type="nucleotide sequence ID" value="NZ_CTEC01000002.1"/>
</dbReference>
<evidence type="ECO:0000256" key="1">
    <source>
        <dbReference type="ARBA" id="ARBA00010652"/>
    </source>
</evidence>
<proteinExistence type="inferred from homology"/>
<dbReference type="Proteomes" id="UP000199601">
    <property type="component" value="Unassembled WGS sequence"/>
</dbReference>
<comment type="similarity">
    <text evidence="1">Belongs to the mycobacterial PPE family.</text>
</comment>
<dbReference type="GO" id="GO:0052572">
    <property type="term" value="P:response to host immune response"/>
    <property type="evidence" value="ECO:0007669"/>
    <property type="project" value="TreeGrafter"/>
</dbReference>
<dbReference type="FunFam" id="1.20.1260.20:FF:000001">
    <property type="entry name" value="PPE family protein PPE41"/>
    <property type="match status" value="1"/>
</dbReference>
<dbReference type="InterPro" id="IPR038332">
    <property type="entry name" value="PPE_sf"/>
</dbReference>
<keyword evidence="5" id="KW-1185">Reference proteome</keyword>
<dbReference type="SUPFAM" id="SSF140459">
    <property type="entry name" value="PE/PPE dimer-like"/>
    <property type="match status" value="1"/>
</dbReference>
<name>A0A0U1DHZ1_9MYCO</name>